<evidence type="ECO:0000256" key="3">
    <source>
        <dbReference type="ARBA" id="ARBA00022759"/>
    </source>
</evidence>
<dbReference type="InterPro" id="IPR002729">
    <property type="entry name" value="CRISPR-assoc_Cas1"/>
</dbReference>
<dbReference type="Pfam" id="PF01867">
    <property type="entry name" value="Cas_Cas1"/>
    <property type="match status" value="1"/>
</dbReference>
<keyword evidence="1" id="KW-0540">Nuclease</keyword>
<organism evidence="7 8">
    <name type="scientific">Candidatus Syntrophonatronum acetioxidans</name>
    <dbReference type="NCBI Taxonomy" id="1795816"/>
    <lineage>
        <taxon>Bacteria</taxon>
        <taxon>Bacillati</taxon>
        <taxon>Bacillota</taxon>
        <taxon>Clostridia</taxon>
        <taxon>Eubacteriales</taxon>
        <taxon>Syntrophomonadaceae</taxon>
        <taxon>Candidatus Syntrophonatronum</taxon>
    </lineage>
</organism>
<keyword evidence="3 7" id="KW-0255">Endonuclease</keyword>
<sequence>MRKMLNVLYVTSPEAFLARDGETLVVRIQGKEAFRTPIHYLEGVVTFGYTGASPALFALCAEKGV</sequence>
<dbReference type="GO" id="GO:0003676">
    <property type="term" value="F:nucleic acid binding"/>
    <property type="evidence" value="ECO:0007669"/>
    <property type="project" value="InterPro"/>
</dbReference>
<keyword evidence="5" id="KW-0460">Magnesium</keyword>
<dbReference type="GO" id="GO:0016787">
    <property type="term" value="F:hydrolase activity"/>
    <property type="evidence" value="ECO:0007669"/>
    <property type="project" value="UniProtKB-KW"/>
</dbReference>
<comment type="caution">
    <text evidence="7">The sequence shown here is derived from an EMBL/GenBank/DDBJ whole genome shotgun (WGS) entry which is preliminary data.</text>
</comment>
<keyword evidence="6" id="KW-0051">Antiviral defense</keyword>
<evidence type="ECO:0000313" key="8">
    <source>
        <dbReference type="Proteomes" id="UP000285138"/>
    </source>
</evidence>
<evidence type="ECO:0000256" key="6">
    <source>
        <dbReference type="ARBA" id="ARBA00023118"/>
    </source>
</evidence>
<feature type="non-terminal residue" evidence="7">
    <location>
        <position position="65"/>
    </location>
</feature>
<evidence type="ECO:0000256" key="5">
    <source>
        <dbReference type="ARBA" id="ARBA00022842"/>
    </source>
</evidence>
<dbReference type="InterPro" id="IPR042211">
    <property type="entry name" value="CRISPR-assoc_Cas1_N"/>
</dbReference>
<name>A0A424YHB7_9FIRM</name>
<dbReference type="AlphaFoldDB" id="A0A424YHB7"/>
<reference evidence="7 8" key="1">
    <citation type="submission" date="2018-08" db="EMBL/GenBank/DDBJ databases">
        <title>The metabolism and importance of syntrophic acetate oxidation coupled to methane or sulfide production in haloalkaline environments.</title>
        <authorList>
            <person name="Timmers P.H.A."/>
            <person name="Vavourakis C.D."/>
            <person name="Sorokin D.Y."/>
            <person name="Sinninghe Damste J.S."/>
            <person name="Muyzer G."/>
            <person name="Stams A.J.M."/>
            <person name="Plugge C.M."/>
        </authorList>
    </citation>
    <scope>NUCLEOTIDE SEQUENCE [LARGE SCALE GENOMIC DNA]</scope>
    <source>
        <strain evidence="7">MSAO_Bac1</strain>
    </source>
</reference>
<evidence type="ECO:0000256" key="2">
    <source>
        <dbReference type="ARBA" id="ARBA00022723"/>
    </source>
</evidence>
<keyword evidence="2" id="KW-0479">Metal-binding</keyword>
<gene>
    <name evidence="7" type="ORF">D5R97_02020</name>
</gene>
<protein>
    <submittedName>
        <fullName evidence="7">Subtype I-C CRISPR-associated endonuclease Cas1</fullName>
    </submittedName>
</protein>
<proteinExistence type="predicted"/>
<evidence type="ECO:0000256" key="4">
    <source>
        <dbReference type="ARBA" id="ARBA00022801"/>
    </source>
</evidence>
<keyword evidence="4" id="KW-0378">Hydrolase</keyword>
<dbReference type="GO" id="GO:0004519">
    <property type="term" value="F:endonuclease activity"/>
    <property type="evidence" value="ECO:0007669"/>
    <property type="project" value="UniProtKB-KW"/>
</dbReference>
<dbReference type="Proteomes" id="UP000285138">
    <property type="component" value="Unassembled WGS sequence"/>
</dbReference>
<accession>A0A424YHB7</accession>
<dbReference type="Gene3D" id="3.100.10.20">
    <property type="entry name" value="CRISPR-associated endonuclease Cas1, N-terminal domain"/>
    <property type="match status" value="1"/>
</dbReference>
<dbReference type="GO" id="GO:0051607">
    <property type="term" value="P:defense response to virus"/>
    <property type="evidence" value="ECO:0007669"/>
    <property type="project" value="UniProtKB-KW"/>
</dbReference>
<evidence type="ECO:0000313" key="7">
    <source>
        <dbReference type="EMBL" id="RQD77583.1"/>
    </source>
</evidence>
<dbReference type="GO" id="GO:0046872">
    <property type="term" value="F:metal ion binding"/>
    <property type="evidence" value="ECO:0007669"/>
    <property type="project" value="UniProtKB-KW"/>
</dbReference>
<dbReference type="GO" id="GO:0043571">
    <property type="term" value="P:maintenance of CRISPR repeat elements"/>
    <property type="evidence" value="ECO:0007669"/>
    <property type="project" value="InterPro"/>
</dbReference>
<dbReference type="EMBL" id="QZAA01000062">
    <property type="protein sequence ID" value="RQD77583.1"/>
    <property type="molecule type" value="Genomic_DNA"/>
</dbReference>
<evidence type="ECO:0000256" key="1">
    <source>
        <dbReference type="ARBA" id="ARBA00022722"/>
    </source>
</evidence>